<organism evidence="3 4">
    <name type="scientific">Priestia megaterium (strain ATCC 14581 / DSM 32 / CCUG 1817 / JCM 2506 / NBRC 15308 / NCIMB 9376 / NCTC 10342 / NRRL B-14308 / VKM B-512 / Ford 19)</name>
    <name type="common">Bacillus megaterium</name>
    <dbReference type="NCBI Taxonomy" id="1348623"/>
    <lineage>
        <taxon>Bacteria</taxon>
        <taxon>Bacillati</taxon>
        <taxon>Bacillota</taxon>
        <taxon>Bacilli</taxon>
        <taxon>Bacillales</taxon>
        <taxon>Bacillaceae</taxon>
        <taxon>Priestia</taxon>
    </lineage>
</organism>
<proteinExistence type="predicted"/>
<dbReference type="RefSeq" id="WP_034649919.1">
    <property type="nucleotide sequence ID" value="NZ_BCVB01000012.1"/>
</dbReference>
<dbReference type="HOGENOM" id="CLU_040681_12_0_9"/>
<gene>
    <name evidence="3" type="ORF">BG04_560</name>
</gene>
<dbReference type="Proteomes" id="UP000031829">
    <property type="component" value="Chromosome"/>
</dbReference>
<evidence type="ECO:0000259" key="2">
    <source>
        <dbReference type="PROSITE" id="PS51371"/>
    </source>
</evidence>
<evidence type="ECO:0000313" key="4">
    <source>
        <dbReference type="Proteomes" id="UP000031829"/>
    </source>
</evidence>
<dbReference type="GeneID" id="93644061"/>
<dbReference type="InterPro" id="IPR046342">
    <property type="entry name" value="CBS_dom_sf"/>
</dbReference>
<name>A0A0B6AEC0_PRIM2</name>
<dbReference type="EMBL" id="CP009920">
    <property type="protein sequence ID" value="AJI21851.1"/>
    <property type="molecule type" value="Genomic_DNA"/>
</dbReference>
<feature type="domain" description="CBS" evidence="2">
    <location>
        <begin position="71"/>
        <end position="126"/>
    </location>
</feature>
<dbReference type="PANTHER" id="PTHR43080:SF2">
    <property type="entry name" value="CBS DOMAIN-CONTAINING PROTEIN"/>
    <property type="match status" value="1"/>
</dbReference>
<feature type="domain" description="CBS" evidence="2">
    <location>
        <begin position="7"/>
        <end position="64"/>
    </location>
</feature>
<accession>A0A0B6AEC0</accession>
<dbReference type="KEGG" id="bmeg:BG04_560"/>
<dbReference type="SUPFAM" id="SSF54631">
    <property type="entry name" value="CBS-domain pair"/>
    <property type="match status" value="1"/>
</dbReference>
<dbReference type="PROSITE" id="PS51371">
    <property type="entry name" value="CBS"/>
    <property type="match status" value="2"/>
</dbReference>
<dbReference type="SMART" id="SM00116">
    <property type="entry name" value="CBS"/>
    <property type="match status" value="2"/>
</dbReference>
<evidence type="ECO:0000256" key="1">
    <source>
        <dbReference type="ARBA" id="ARBA00023122"/>
    </source>
</evidence>
<evidence type="ECO:0000313" key="3">
    <source>
        <dbReference type="EMBL" id="AJI21851.1"/>
    </source>
</evidence>
<protein>
    <submittedName>
        <fullName evidence="3">CBS domain protein</fullName>
    </submittedName>
</protein>
<dbReference type="Gene3D" id="3.10.580.10">
    <property type="entry name" value="CBS-domain"/>
    <property type="match status" value="1"/>
</dbReference>
<dbReference type="Pfam" id="PF00571">
    <property type="entry name" value="CBS"/>
    <property type="match status" value="2"/>
</dbReference>
<keyword evidence="1" id="KW-0129">CBS domain</keyword>
<sequence>MNITEIMTKDVETCDLKSSCGEVANLMKKLDVGAIPICEGNKLVGLVTDRDLVVKGLANNCNANTPIAEIVKPHVINGTKEMSLEQVAEIMARYQIRRLPIMEGDKLIGIVSLGDIATSIEESKKAGTALEGISTSIKTENLK</sequence>
<dbReference type="InterPro" id="IPR051257">
    <property type="entry name" value="Diverse_CBS-Domain"/>
</dbReference>
<reference evidence="3 4" key="1">
    <citation type="journal article" date="2015" name="Genome Announc.">
        <title>Complete genome sequences for 35 biothreat assay-relevant bacillus species.</title>
        <authorList>
            <person name="Johnson S.L."/>
            <person name="Daligault H.E."/>
            <person name="Davenport K.W."/>
            <person name="Jaissle J."/>
            <person name="Frey K.G."/>
            <person name="Ladner J.T."/>
            <person name="Broomall S.M."/>
            <person name="Bishop-Lilly K.A."/>
            <person name="Bruce D.C."/>
            <person name="Gibbons H.S."/>
            <person name="Coyne S.R."/>
            <person name="Lo C.C."/>
            <person name="Meincke L."/>
            <person name="Munk A.C."/>
            <person name="Koroleva G.I."/>
            <person name="Rosenzweig C.N."/>
            <person name="Palacios G.F."/>
            <person name="Redden C.L."/>
            <person name="Minogue T.D."/>
            <person name="Chain P.S."/>
        </authorList>
    </citation>
    <scope>NUCLEOTIDE SEQUENCE [LARGE SCALE GENOMIC DNA]</scope>
    <source>
        <strain evidence="4">ATCC 14581 / DSM 32 / JCM 2506 / NBRC 15308 / NCIMB 9376 / NCTC 10342 / NRRL B-14308 / VKM B-512</strain>
    </source>
</reference>
<dbReference type="AlphaFoldDB" id="A0A0B6AEC0"/>
<dbReference type="InterPro" id="IPR000644">
    <property type="entry name" value="CBS_dom"/>
</dbReference>
<dbReference type="CDD" id="cd04622">
    <property type="entry name" value="CBS_pair_HRP1_like"/>
    <property type="match status" value="1"/>
</dbReference>
<dbReference type="PANTHER" id="PTHR43080">
    <property type="entry name" value="CBS DOMAIN-CONTAINING PROTEIN CBSX3, MITOCHONDRIAL"/>
    <property type="match status" value="1"/>
</dbReference>